<dbReference type="Proteomes" id="UP000275078">
    <property type="component" value="Unassembled WGS sequence"/>
</dbReference>
<protein>
    <submittedName>
        <fullName evidence="1">Uncharacterized protein</fullName>
    </submittedName>
</protein>
<proteinExistence type="predicted"/>
<evidence type="ECO:0000313" key="1">
    <source>
        <dbReference type="EMBL" id="RPA72691.1"/>
    </source>
</evidence>
<accession>A0A3N4HKM7</accession>
<keyword evidence="2" id="KW-1185">Reference proteome</keyword>
<organism evidence="1 2">
    <name type="scientific">Ascobolus immersus RN42</name>
    <dbReference type="NCBI Taxonomy" id="1160509"/>
    <lineage>
        <taxon>Eukaryota</taxon>
        <taxon>Fungi</taxon>
        <taxon>Dikarya</taxon>
        <taxon>Ascomycota</taxon>
        <taxon>Pezizomycotina</taxon>
        <taxon>Pezizomycetes</taxon>
        <taxon>Pezizales</taxon>
        <taxon>Ascobolaceae</taxon>
        <taxon>Ascobolus</taxon>
    </lineage>
</organism>
<dbReference type="EMBL" id="ML119851">
    <property type="protein sequence ID" value="RPA72691.1"/>
    <property type="molecule type" value="Genomic_DNA"/>
</dbReference>
<name>A0A3N4HKM7_ASCIM</name>
<gene>
    <name evidence="1" type="ORF">BJ508DRAFT_334812</name>
</gene>
<evidence type="ECO:0000313" key="2">
    <source>
        <dbReference type="Proteomes" id="UP000275078"/>
    </source>
</evidence>
<dbReference type="AlphaFoldDB" id="A0A3N4HKM7"/>
<sequence length="200" mass="22341">MQQVTGRVQHSEELIEKLRAAQSNFGKDEAIQVISGSTLPYNARRAQSTVTLEEAALRGGLWTIEEVSDQDREFRHYIDSNQGWQDAFPGLKYPENPEFRLTSTCIAVTHIKDCTRSISGNFRHIPFPCNASCRLVHPRAANWLKDPGPTKPYVATMTKLAAQRCFGSLPHSCTKASYQDYPLGFSTSSSDRSQPCSSEL</sequence>
<reference evidence="1 2" key="1">
    <citation type="journal article" date="2018" name="Nat. Ecol. Evol.">
        <title>Pezizomycetes genomes reveal the molecular basis of ectomycorrhizal truffle lifestyle.</title>
        <authorList>
            <person name="Murat C."/>
            <person name="Payen T."/>
            <person name="Noel B."/>
            <person name="Kuo A."/>
            <person name="Morin E."/>
            <person name="Chen J."/>
            <person name="Kohler A."/>
            <person name="Krizsan K."/>
            <person name="Balestrini R."/>
            <person name="Da Silva C."/>
            <person name="Montanini B."/>
            <person name="Hainaut M."/>
            <person name="Levati E."/>
            <person name="Barry K.W."/>
            <person name="Belfiori B."/>
            <person name="Cichocki N."/>
            <person name="Clum A."/>
            <person name="Dockter R.B."/>
            <person name="Fauchery L."/>
            <person name="Guy J."/>
            <person name="Iotti M."/>
            <person name="Le Tacon F."/>
            <person name="Lindquist E.A."/>
            <person name="Lipzen A."/>
            <person name="Malagnac F."/>
            <person name="Mello A."/>
            <person name="Molinier V."/>
            <person name="Miyauchi S."/>
            <person name="Poulain J."/>
            <person name="Riccioni C."/>
            <person name="Rubini A."/>
            <person name="Sitrit Y."/>
            <person name="Splivallo R."/>
            <person name="Traeger S."/>
            <person name="Wang M."/>
            <person name="Zifcakova L."/>
            <person name="Wipf D."/>
            <person name="Zambonelli A."/>
            <person name="Paolocci F."/>
            <person name="Nowrousian M."/>
            <person name="Ottonello S."/>
            <person name="Baldrian P."/>
            <person name="Spatafora J.W."/>
            <person name="Henrissat B."/>
            <person name="Nagy L.G."/>
            <person name="Aury J.M."/>
            <person name="Wincker P."/>
            <person name="Grigoriev I.V."/>
            <person name="Bonfante P."/>
            <person name="Martin F.M."/>
        </authorList>
    </citation>
    <scope>NUCLEOTIDE SEQUENCE [LARGE SCALE GENOMIC DNA]</scope>
    <source>
        <strain evidence="1 2">RN42</strain>
    </source>
</reference>